<accession>A0AAQ3PC24</accession>
<organism evidence="1 2">
    <name type="scientific">Vigna mungo</name>
    <name type="common">Black gram</name>
    <name type="synonym">Phaseolus mungo</name>
    <dbReference type="NCBI Taxonomy" id="3915"/>
    <lineage>
        <taxon>Eukaryota</taxon>
        <taxon>Viridiplantae</taxon>
        <taxon>Streptophyta</taxon>
        <taxon>Embryophyta</taxon>
        <taxon>Tracheophyta</taxon>
        <taxon>Spermatophyta</taxon>
        <taxon>Magnoliopsida</taxon>
        <taxon>eudicotyledons</taxon>
        <taxon>Gunneridae</taxon>
        <taxon>Pentapetalae</taxon>
        <taxon>rosids</taxon>
        <taxon>fabids</taxon>
        <taxon>Fabales</taxon>
        <taxon>Fabaceae</taxon>
        <taxon>Papilionoideae</taxon>
        <taxon>50 kb inversion clade</taxon>
        <taxon>NPAAA clade</taxon>
        <taxon>indigoferoid/millettioid clade</taxon>
        <taxon>Phaseoleae</taxon>
        <taxon>Vigna</taxon>
    </lineage>
</organism>
<name>A0AAQ3PC24_VIGMU</name>
<reference evidence="1 2" key="1">
    <citation type="journal article" date="2023" name="Life. Sci Alliance">
        <title>Evolutionary insights into 3D genome organization and epigenetic landscape of Vigna mungo.</title>
        <authorList>
            <person name="Junaid A."/>
            <person name="Singh B."/>
            <person name="Bhatia S."/>
        </authorList>
    </citation>
    <scope>NUCLEOTIDE SEQUENCE [LARGE SCALE GENOMIC DNA]</scope>
    <source>
        <strain evidence="1">Urdbean</strain>
    </source>
</reference>
<sequence length="544" mass="61521">MGDDRFHDGKNISGPGPLKYKEKKDFVSLFGIPFRIHIATHFEPRRLTISCSPERLPPHSGCPTPSASPLSSIHQGSFGSICSTVNPLNPNPVADVCIGLGLGVGDIDVTFDDELVGVVCQGFSSNSFTVKDVIRRIELLIENNNMDVDSVSVHTYVVNSLENALRMLKQRVIKDSLSLSGNFAVLQLWAVERLRLTDGPNEIVFPRILKWPTLKMRSNKIQDLFKKKDICWDWMLRDEDRSNPVIRAALHLNEVPIPEHNVHEFGMSTEEGLRKKIEDNKKKLVQMNEELRSLIAFVYSAKEHRKQPHFFEEAGTCGVDDDDELDDDVEGVMEEDNEDVHDVLDVAPLVDSVVSEICGQVFMTTDCHSFGPRMQLGNMGILFGASVFMFFERRRTGVVRRICFSTLYAIHVVTDSKKRKANRKLWTLNDYSTYFQSDIVGFDDIVNGEFLFLPIINDGHWWCYVVKISSLQLENRESFIRVSTTYPDTSLFAVKLTKSQAQGSHLRCSSLDTKMGSCAKFYSRKHVIQSSLEKDGSNFAHNMA</sequence>
<evidence type="ECO:0000313" key="2">
    <source>
        <dbReference type="Proteomes" id="UP001374535"/>
    </source>
</evidence>
<protein>
    <recommendedName>
        <fullName evidence="3">Ubiquitin-like protease family profile domain-containing protein</fullName>
    </recommendedName>
</protein>
<keyword evidence="2" id="KW-1185">Reference proteome</keyword>
<dbReference type="AlphaFoldDB" id="A0AAQ3PC24"/>
<dbReference type="Proteomes" id="UP001374535">
    <property type="component" value="Chromosome 1"/>
</dbReference>
<gene>
    <name evidence="1" type="ORF">V8G54_003424</name>
</gene>
<proteinExistence type="predicted"/>
<evidence type="ECO:0008006" key="3">
    <source>
        <dbReference type="Google" id="ProtNLM"/>
    </source>
</evidence>
<dbReference type="EMBL" id="CP144700">
    <property type="protein sequence ID" value="WVZ24880.1"/>
    <property type="molecule type" value="Genomic_DNA"/>
</dbReference>
<evidence type="ECO:0000313" key="1">
    <source>
        <dbReference type="EMBL" id="WVZ24880.1"/>
    </source>
</evidence>